<comment type="caution">
    <text evidence="7">The sequence shown here is derived from an EMBL/GenBank/DDBJ whole genome shotgun (WGS) entry which is preliminary data.</text>
</comment>
<dbReference type="STRING" id="1122159.SAMN02745246_01414"/>
<accession>A0A4Q0PNP8</accession>
<dbReference type="Proteomes" id="UP000290608">
    <property type="component" value="Unassembled WGS sequence"/>
</dbReference>
<dbReference type="CDD" id="cd08071">
    <property type="entry name" value="MPN_DUF2466"/>
    <property type="match status" value="1"/>
</dbReference>
<dbReference type="InterPro" id="IPR037518">
    <property type="entry name" value="MPN"/>
</dbReference>
<keyword evidence="1" id="KW-0645">Protease</keyword>
<dbReference type="InterPro" id="IPR020891">
    <property type="entry name" value="UPF0758_CS"/>
</dbReference>
<evidence type="ECO:0000256" key="3">
    <source>
        <dbReference type="ARBA" id="ARBA00022801"/>
    </source>
</evidence>
<dbReference type="GO" id="GO:0008237">
    <property type="term" value="F:metallopeptidase activity"/>
    <property type="evidence" value="ECO:0007669"/>
    <property type="project" value="UniProtKB-KW"/>
</dbReference>
<evidence type="ECO:0000256" key="4">
    <source>
        <dbReference type="ARBA" id="ARBA00022833"/>
    </source>
</evidence>
<dbReference type="GO" id="GO:0046872">
    <property type="term" value="F:metal ion binding"/>
    <property type="evidence" value="ECO:0007669"/>
    <property type="project" value="UniProtKB-KW"/>
</dbReference>
<dbReference type="PROSITE" id="PS01302">
    <property type="entry name" value="UPF0758"/>
    <property type="match status" value="1"/>
</dbReference>
<dbReference type="InterPro" id="IPR025657">
    <property type="entry name" value="RadC_JAB"/>
</dbReference>
<keyword evidence="4" id="KW-0862">Zinc</keyword>
<dbReference type="InterPro" id="IPR001405">
    <property type="entry name" value="UPF0758"/>
</dbReference>
<dbReference type="RefSeq" id="WP_073098528.1">
    <property type="nucleotide sequence ID" value="NZ_QOVL01000005.1"/>
</dbReference>
<protein>
    <submittedName>
        <fullName evidence="7">DNA repair protein RadC</fullName>
    </submittedName>
</protein>
<dbReference type="PROSITE" id="PS50249">
    <property type="entry name" value="MPN"/>
    <property type="match status" value="1"/>
</dbReference>
<evidence type="ECO:0000256" key="1">
    <source>
        <dbReference type="ARBA" id="ARBA00022670"/>
    </source>
</evidence>
<evidence type="ECO:0000256" key="5">
    <source>
        <dbReference type="ARBA" id="ARBA00023049"/>
    </source>
</evidence>
<evidence type="ECO:0000313" key="7">
    <source>
        <dbReference type="EMBL" id="RXG32054.1"/>
    </source>
</evidence>
<dbReference type="GO" id="GO:0006508">
    <property type="term" value="P:proteolysis"/>
    <property type="evidence" value="ECO:0007669"/>
    <property type="project" value="UniProtKB-KW"/>
</dbReference>
<dbReference type="Gene3D" id="3.40.140.10">
    <property type="entry name" value="Cytidine Deaminase, domain 2"/>
    <property type="match status" value="1"/>
</dbReference>
<name>A0A4Q0PNP8_9FLAO</name>
<evidence type="ECO:0000259" key="6">
    <source>
        <dbReference type="PROSITE" id="PS50249"/>
    </source>
</evidence>
<dbReference type="AlphaFoldDB" id="A0A4Q0PNP8"/>
<feature type="domain" description="MPN" evidence="6">
    <location>
        <begin position="27"/>
        <end position="151"/>
    </location>
</feature>
<evidence type="ECO:0000256" key="2">
    <source>
        <dbReference type="ARBA" id="ARBA00022723"/>
    </source>
</evidence>
<dbReference type="PANTHER" id="PTHR30471:SF3">
    <property type="entry name" value="UPF0758 PROTEIN YEES-RELATED"/>
    <property type="match status" value="1"/>
</dbReference>
<dbReference type="EMBL" id="QOVL01000005">
    <property type="protein sequence ID" value="RXG32054.1"/>
    <property type="molecule type" value="Genomic_DNA"/>
</dbReference>
<evidence type="ECO:0000313" key="8">
    <source>
        <dbReference type="Proteomes" id="UP000290608"/>
    </source>
</evidence>
<keyword evidence="2" id="KW-0479">Metal-binding</keyword>
<sequence>MTLESLYNIAKIKVSYIPNALKAERHKVTGSHAAFEVLKVAFNEEMHLFESFKVLLLNNSNDVLGIYTASNGGMTGTLVDVRLILSRALVANATAMILAHNHPSGTLKPSQADKDITAKIKKAAEYLDIKVLDHLIVTAEGFHSFADNGQI</sequence>
<organism evidence="7 8">
    <name type="scientific">Leeuwenhoekiella marinoflava</name>
    <dbReference type="NCBI Taxonomy" id="988"/>
    <lineage>
        <taxon>Bacteria</taxon>
        <taxon>Pseudomonadati</taxon>
        <taxon>Bacteroidota</taxon>
        <taxon>Flavobacteriia</taxon>
        <taxon>Flavobacteriales</taxon>
        <taxon>Flavobacteriaceae</taxon>
        <taxon>Leeuwenhoekiella</taxon>
    </lineage>
</organism>
<keyword evidence="3" id="KW-0378">Hydrolase</keyword>
<dbReference type="PANTHER" id="PTHR30471">
    <property type="entry name" value="DNA REPAIR PROTEIN RADC"/>
    <property type="match status" value="1"/>
</dbReference>
<dbReference type="Pfam" id="PF04002">
    <property type="entry name" value="RadC"/>
    <property type="match status" value="1"/>
</dbReference>
<proteinExistence type="predicted"/>
<keyword evidence="5" id="KW-0482">Metalloprotease</keyword>
<gene>
    <name evidence="7" type="ORF">DSL99_1359</name>
</gene>
<reference evidence="7 8" key="1">
    <citation type="submission" date="2018-07" db="EMBL/GenBank/DDBJ databases">
        <title>Leeuwenhoekiella genomics.</title>
        <authorList>
            <person name="Tahon G."/>
            <person name="Willems A."/>
        </authorList>
    </citation>
    <scope>NUCLEOTIDE SEQUENCE [LARGE SCALE GENOMIC DNA]</scope>
    <source>
        <strain evidence="7 8">LMG 1345</strain>
    </source>
</reference>